<feature type="region of interest" description="Disordered" evidence="5">
    <location>
        <begin position="1341"/>
        <end position="1371"/>
    </location>
</feature>
<feature type="region of interest" description="Disordered" evidence="5">
    <location>
        <begin position="114"/>
        <end position="134"/>
    </location>
</feature>
<organism evidence="10 11">
    <name type="scientific">Pristionchus pacificus</name>
    <name type="common">Parasitic nematode worm</name>
    <dbReference type="NCBI Taxonomy" id="54126"/>
    <lineage>
        <taxon>Eukaryota</taxon>
        <taxon>Metazoa</taxon>
        <taxon>Ecdysozoa</taxon>
        <taxon>Nematoda</taxon>
        <taxon>Chromadorea</taxon>
        <taxon>Rhabditida</taxon>
        <taxon>Rhabditina</taxon>
        <taxon>Diplogasteromorpha</taxon>
        <taxon>Diplogasteroidea</taxon>
        <taxon>Neodiplogasteridae</taxon>
        <taxon>Pristionchus</taxon>
    </lineage>
</organism>
<proteinExistence type="inferred from homology"/>
<evidence type="ECO:0000256" key="2">
    <source>
        <dbReference type="ARBA" id="ARBA00022448"/>
    </source>
</evidence>
<evidence type="ECO:0000259" key="8">
    <source>
        <dbReference type="Pfam" id="PF25036"/>
    </source>
</evidence>
<reference evidence="10" key="2">
    <citation type="submission" date="2022-06" db="UniProtKB">
        <authorList>
            <consortium name="EnsemblMetazoa"/>
        </authorList>
    </citation>
    <scope>IDENTIFICATION</scope>
    <source>
        <strain evidence="10">PS312</strain>
    </source>
</reference>
<dbReference type="EnsemblMetazoa" id="PPA43957.1">
    <property type="protein sequence ID" value="PPA43957.1"/>
    <property type="gene ID" value="WBGene00282326"/>
</dbReference>
<keyword evidence="2" id="KW-0813">Transport</keyword>
<evidence type="ECO:0000259" key="6">
    <source>
        <dbReference type="Pfam" id="PF12624"/>
    </source>
</evidence>
<feature type="coiled-coil region" evidence="4">
    <location>
        <begin position="1503"/>
        <end position="1530"/>
    </location>
</feature>
<feature type="domain" description="Vacuolar protein sorting-associated protein 13 VPS13 adaptor binding" evidence="8">
    <location>
        <begin position="2013"/>
        <end position="2457"/>
    </location>
</feature>
<dbReference type="Proteomes" id="UP000005239">
    <property type="component" value="Unassembled WGS sequence"/>
</dbReference>
<feature type="compositionally biased region" description="Basic and acidic residues" evidence="5">
    <location>
        <begin position="1353"/>
        <end position="1371"/>
    </location>
</feature>
<evidence type="ECO:0000313" key="11">
    <source>
        <dbReference type="Proteomes" id="UP000005239"/>
    </source>
</evidence>
<dbReference type="InterPro" id="IPR026854">
    <property type="entry name" value="VPS13_N"/>
</dbReference>
<keyword evidence="11" id="KW-1185">Reference proteome</keyword>
<dbReference type="Pfam" id="PF25037">
    <property type="entry name" value="VPS13_C"/>
    <property type="match status" value="1"/>
</dbReference>
<reference evidence="11" key="1">
    <citation type="journal article" date="2008" name="Nat. Genet.">
        <title>The Pristionchus pacificus genome provides a unique perspective on nematode lifestyle and parasitism.</title>
        <authorList>
            <person name="Dieterich C."/>
            <person name="Clifton S.W."/>
            <person name="Schuster L.N."/>
            <person name="Chinwalla A."/>
            <person name="Delehaunty K."/>
            <person name="Dinkelacker I."/>
            <person name="Fulton L."/>
            <person name="Fulton R."/>
            <person name="Godfrey J."/>
            <person name="Minx P."/>
            <person name="Mitreva M."/>
            <person name="Roeseler W."/>
            <person name="Tian H."/>
            <person name="Witte H."/>
            <person name="Yang S.P."/>
            <person name="Wilson R.K."/>
            <person name="Sommer R.J."/>
        </authorList>
    </citation>
    <scope>NUCLEOTIDE SEQUENCE [LARGE SCALE GENOMIC DNA]</scope>
    <source>
        <strain evidence="11">PS312</strain>
    </source>
</reference>
<dbReference type="InterPro" id="IPR009543">
    <property type="entry name" value="VPS13_VAB"/>
</dbReference>
<feature type="domain" description="Chorein N-terminal" evidence="6">
    <location>
        <begin position="2"/>
        <end position="793"/>
    </location>
</feature>
<accession>A0A8R1Z6F4</accession>
<sequence length="3192" mass="354723">MVFESLVADLLNRFLGDFVDNLDSSQLNIGIWGGDVKLENLEIKESALDDLDLPVKLKYGYIESLVLKIPWKNLYTEPVIATVDGVQLIVVPNKGVVYNEDKAKKNAKEIKEKTLTRLEEARKNRRKPPDPQADSFAEKMVAQVIKNLQVAVHNVHVRFEDKYTNRSRPFAAGVTLAALQLDTTDSNWKKTIHKDAVKIVHKLVELNSLAVYWDSDVKLISDLTDKMKIRHLLREFIAAGEHRPKTKYILEPIRMQAKLSLNQKPETDESNWKIPKIDLVVDMDQLTMAIGKMQYQDLLLFLEAQERFGLATQYLKHRPNLNEYKGHYKEWWLFAYKSILHEKVKRRRENWNWSRMKKHRDLVKAYTEAWVSKQTEKSPAASVTKMITDGEEKLDVFNVNVARQQAEMEIDRRGLTRLDDQPQGWMGWAKSWWGGSAEGAPPAKPPPGKGGDIATKFQAAMTPEEKAKLFEAIDYEENMPPTNYPKEFVENRIDFKLGQVNIIVEGAIKMDFVGLHAALLQRPSAGAINLKARISEVRMDGCKEAMLRMREKGDWLTVEVDTNPLAGGYDQKVALRIAPVNVIYHAAAVNKAIDVFKPPESVKLNQLTAAAMSRYEEVKTRSTMGMQHALEKKTKLVLDMVIQPATIFICEGGTYAEFKPVLLADLGLLTISTVDVDVKKLTEKDRMGQLAAKAYDRFRVELSNVVVVLAENVKDAEAARTQPSSPLHLLRPTGLDIQIHKCGIDDLKLAKLRILGNLPDVVIGISDVHLIMLLKLLISIPKPPADAVTEKEEELVSAPKLRDRAKMKTIMEDEVELSVEPTDEPKDVLAKNNQQVQIELELSLNEVGLVVSRGSSTLVALSVLGMKCRLQMRTHDMVVKAEMGALRVHMPTHKSLAPGRDHLYLVDNLDQDGPLLSVDYVQAQTESPFFATEYKNTEQHVRLNFTQLIVSLHQEGLIELKKYGEEVQAKVNEIVGKKDDDSEVEGTEETVTDAVGKKLSQVVAHSMESLTALRKEHSARKKSRKDTMAADVETDKIINMKVESRFGSLSVYLGSEKQLESMLSIEDVRASVKMMKAQMDVSATLKSIAITDSAKDALYRKLMHVQGKEEVMLRFEMTQFNREEKAKRPTDIDMRVKVRIARLRFVFVNLWVSRVLAWLQPFQAQAAAAAAAASAAATAKAQQVAQDVKAAIAERQPRIELDVHLEAPIILVPRLSTSNDVIVVDLGSMSVNNKIVAEKAGGGMVVIDAMAVTLKECSVGVGTMEGAGRTLVNRRHILSPLTFTVQLSRNLMWEESKAKPQAAVDMHLSVVEAKLSQKDYATIMATLSGNLAEKVEPDDTVEVFTPPSTRTPPIEDLKKDEKKTEVEKQHPGDRIADAATEEKPVVATTDVQFDVRLVVDEIKAVLNADDDGGIATLSIRGFKTNAKVLGDGSLDVALNLTAFTMYDERAETEIRELMEKRGHKDEDLIKMHFAQNAQQDRKVRLSMCAFFICLCPEFLGSLAKFFAVEKTEEEKEREAAEAERKLASGATTVGVAGGGAAGGAAAPAAPVQGTLALDADIKGIEVILVEDSTQPASSQALILTFNCNIKSHPTADAEEMTGGIEGLHIFSSYYDVTKRDQVTYEVLKKADIKLTLRSERKSKAMDIKVHSTPLELYMAPSIIRMLSAVNTQFAAASQEESTVSTLVPRVRTFENYWGVKPLNEAKHWFLKVPVAEEAVEEVEEQPVSPTGPVERAEVKFPVISLTLETDDGGVRTPLILLGMSMELNASNWSWALKAEGDISLQMNYYNESISVWEPVIEPCEVDEGVFETWTMQLNVIGRNKLDSADKNPDMSVKIETERMLNITFTKSLYELTNKLGDAFTRAAKQIAPPTGTQLPGDEPFLVLNDTGVTVMIHNSNTLQVSSDDRPIDATHGDYVRLRLREEVANGVGSAAAAARDPFGPPVQQETKIDMIMETLGEKQTVRVGRAGRQILEFNPKMKNQNGDHPGEVTVSGGNSAWKVVAETRVEGGRRLLTLSSHIRVQSHIETDIEVFTRRDTTLDPAGTVSFGEKMNMPINLLYGNEGEIFFKPTADKWSVCETGVRWHDFSSTYRRMVECRSVENPTEAFHFEVTITEERCQYGNDHVHAYVVHFHPPLVLQNLLPMPINVKKPLDLELEPGDHSVINVVPGEVLKLSVVHLGEVYWLDMPQEEDKPDLQVIALNLDTGADELLLGIRWSRESGGMRASLYAPFWLVNNTLHTLNHLTDSSIIHKPDHNPIILPFPSTDLTQKKKAQVKVGDSNWSDSFPLDVAGNASRITCKGVDRELDLTVDIRLCSSGLTKVVTYSPFYLVSNCGRQDMEVREDGTKEWITVPAQTCIGVYPQQKEKRKLLCVRYAGAKEESLLFPITENLDTFAHINDDTCGISVSVTVGESSVVVHLTPFAPGMAPAHVINHTAHTVKLWQKGGHKEVELKSRESVMFTWSDVTKNRVLEYACGDAKGEDKLDQTRFDQVKPDNTKARFIYLVSFLNGRQRTLLFESDISQASEASGSWERDKITMVSELKLFGVGVSVVDNQARKEILYMAISSSAVLWEEEAKKGRFKAFNVALIEGLETKYGEYLENPDGAQQYVPITDAFSVDFKNMIMKKKKGKEFKIRRCFEKGIWASFGQSKERQKVHIKLNHIQIDNQLDACVFPCMLSAVPPPRSIVQDNAPKPFIELSMVKRQSEHSSVPEFEYLKVLMQEFAVRVDQGAINALLQFIATDAEVKQYDKEAFAEDFKLTETKLEDLAQSWKVQKPKSFYQVLHISPLMIHLSFSQGGTTGDSSDAPIPIQSQFISILLKSVGVTLTELQDVVFKLAYFERTCVFFSNDQLNGEIISHYTKQAIKQLYVLVLGLDIIGNPFGLVRDLSSGVEDLFYQPFQGAIQGPEEFVSGMALGVQSLVGHTIGGAAGAVGRIAGTVGKGVAALTFDDDYQRKRQEDLNRKPASGIEGMARGVKGLGMGIVDGVTGVVTKPIEGARQGGAGGFVKGLGKGLVGVVTRPVSGAVDLASSTLQSVKHVAGADRSTDPLRAPRLIRSDGIVRPYSASEGIGNKIFKDTDRGALKEAGDQFLSHASISDKCVLLVTDRHLIISKRTDMMGTWSTDWSTEYGKINEPTFVENGIKIVLKEKKKGFLGIGGTQGKIITFNNGNDQAIRTKILEAYRAATDLHQ</sequence>
<dbReference type="PANTHER" id="PTHR16166:SF93">
    <property type="entry name" value="INTERMEMBRANE LIPID TRANSFER PROTEIN VPS13"/>
    <property type="match status" value="1"/>
</dbReference>
<feature type="domain" description="Intermembrane lipid transfer protein VPS13-like C-terminal" evidence="9">
    <location>
        <begin position="3051"/>
        <end position="3169"/>
    </location>
</feature>
<dbReference type="PANTHER" id="PTHR16166">
    <property type="entry name" value="VACUOLAR PROTEIN SORTING-ASSOCIATED PROTEIN VPS13"/>
    <property type="match status" value="1"/>
</dbReference>
<dbReference type="GO" id="GO:0006623">
    <property type="term" value="P:protein targeting to vacuole"/>
    <property type="evidence" value="ECO:0000318"/>
    <property type="project" value="GO_Central"/>
</dbReference>
<protein>
    <submittedName>
        <fullName evidence="10">Uncharacterized protein</fullName>
    </submittedName>
</protein>
<evidence type="ECO:0000256" key="5">
    <source>
        <dbReference type="SAM" id="MobiDB-lite"/>
    </source>
</evidence>
<dbReference type="GO" id="GO:0006869">
    <property type="term" value="P:lipid transport"/>
    <property type="evidence" value="ECO:0007669"/>
    <property type="project" value="UniProtKB-KW"/>
</dbReference>
<evidence type="ECO:0000256" key="4">
    <source>
        <dbReference type="SAM" id="Coils"/>
    </source>
</evidence>
<dbReference type="Pfam" id="PF12624">
    <property type="entry name" value="VPS13_N"/>
    <property type="match status" value="1"/>
</dbReference>
<dbReference type="Pfam" id="PF25036">
    <property type="entry name" value="VPS13_VAB"/>
    <property type="match status" value="1"/>
</dbReference>
<keyword evidence="3" id="KW-0445">Lipid transport</keyword>
<dbReference type="GO" id="GO:0045053">
    <property type="term" value="P:protein retention in Golgi apparatus"/>
    <property type="evidence" value="ECO:0000318"/>
    <property type="project" value="GO_Central"/>
</dbReference>
<dbReference type="InterPro" id="IPR056748">
    <property type="entry name" value="VPS13-like_C"/>
</dbReference>
<keyword evidence="4" id="KW-0175">Coiled coil</keyword>
<evidence type="ECO:0000259" key="7">
    <source>
        <dbReference type="Pfam" id="PF25033"/>
    </source>
</evidence>
<evidence type="ECO:0000256" key="3">
    <source>
        <dbReference type="ARBA" id="ARBA00023055"/>
    </source>
</evidence>
<feature type="domain" description="VPS13-like middle region" evidence="7">
    <location>
        <begin position="1057"/>
        <end position="1854"/>
    </location>
</feature>
<evidence type="ECO:0000259" key="9">
    <source>
        <dbReference type="Pfam" id="PF25037"/>
    </source>
</evidence>
<evidence type="ECO:0000313" key="10">
    <source>
        <dbReference type="EnsemblMetazoa" id="PPA43957.1"/>
    </source>
</evidence>
<dbReference type="InterPro" id="IPR026847">
    <property type="entry name" value="VPS13"/>
</dbReference>
<evidence type="ECO:0000256" key="1">
    <source>
        <dbReference type="ARBA" id="ARBA00006545"/>
    </source>
</evidence>
<dbReference type="Pfam" id="PF25033">
    <property type="entry name" value="VPS13_M"/>
    <property type="match status" value="1"/>
</dbReference>
<name>A0A8R1Z6F4_PRIPA</name>
<gene>
    <name evidence="10" type="primary">WBGene00282326</name>
</gene>
<dbReference type="InterPro" id="IPR056747">
    <property type="entry name" value="VPS13-like_M"/>
</dbReference>
<comment type="similarity">
    <text evidence="1">Belongs to the VPS13 family.</text>
</comment>